<gene>
    <name evidence="1" type="ORF">NVP1204O_20</name>
</gene>
<evidence type="ECO:0000313" key="2">
    <source>
        <dbReference type="Proteomes" id="UP000269294"/>
    </source>
</evidence>
<accession>A0A2I7RNL8</accession>
<reference evidence="1 2" key="1">
    <citation type="submission" date="2017-11" db="EMBL/GenBank/DDBJ databases">
        <title>A major lineage of nontailed dsDNA viruses as unrecognized killers of marine bacteria.</title>
        <authorList>
            <person name="Kauffman K.M."/>
            <person name="Hussain F.A."/>
            <person name="Yang J."/>
            <person name="Arevalo P."/>
            <person name="Brown J.M."/>
            <person name="Chang W.K."/>
            <person name="VanInsberghe D."/>
            <person name="Elsherbini J."/>
            <person name="Cutler M.B."/>
            <person name="Kelly L."/>
            <person name="Polz M.F."/>
        </authorList>
    </citation>
    <scope>NUCLEOTIDE SEQUENCE [LARGE SCALE GENOMIC DNA]</scope>
</reference>
<proteinExistence type="predicted"/>
<dbReference type="EMBL" id="MG592574">
    <property type="protein sequence ID" value="AUR95240.1"/>
    <property type="molecule type" value="Genomic_DNA"/>
</dbReference>
<name>A0A2I7RNL8_9CAUD</name>
<sequence length="89" mass="10502">MLKALWTRLKKVFVKTVYVEVEVIKEVEVPVYEFGVSRELIADLEKRFPRLMYVKGNDLEDFAQNAGSWRVILHLQKQLRKQAEIPRGN</sequence>
<organism evidence="1 2">
    <name type="scientific">Vibrio phage 1.204.O._10N.222.46.F12</name>
    <dbReference type="NCBI Taxonomy" id="1881263"/>
    <lineage>
        <taxon>Viruses</taxon>
        <taxon>Duplodnaviria</taxon>
        <taxon>Heunggongvirae</taxon>
        <taxon>Uroviricota</taxon>
        <taxon>Caudoviricetes</taxon>
        <taxon>Autographivirales</taxon>
        <taxon>Cyclitvirus</taxon>
        <taxon>Cyclitvirus cyclit</taxon>
    </lineage>
</organism>
<keyword evidence="2" id="KW-1185">Reference proteome</keyword>
<protein>
    <submittedName>
        <fullName evidence="1">Uncharacterized protein</fullName>
    </submittedName>
</protein>
<evidence type="ECO:0000313" key="1">
    <source>
        <dbReference type="EMBL" id="AUR95240.1"/>
    </source>
</evidence>
<dbReference type="Proteomes" id="UP000269294">
    <property type="component" value="Segment"/>
</dbReference>